<name>A0ABQ4NJY2_9RHOB</name>
<feature type="transmembrane region" description="Helical" evidence="1">
    <location>
        <begin position="37"/>
        <end position="63"/>
    </location>
</feature>
<evidence type="ECO:0000313" key="3">
    <source>
        <dbReference type="Proteomes" id="UP000786693"/>
    </source>
</evidence>
<dbReference type="EMBL" id="BPFH01000002">
    <property type="protein sequence ID" value="GIT94545.1"/>
    <property type="molecule type" value="Genomic_DNA"/>
</dbReference>
<dbReference type="Proteomes" id="UP000786693">
    <property type="component" value="Unassembled WGS sequence"/>
</dbReference>
<gene>
    <name evidence="2" type="ORF">JANAI62_11680</name>
</gene>
<sequence>MHLALLTYTNALLVYGTVTYPETGSLAAAAHKVAVSLWWLLPVATPFAAVFAFVGTPLVRSVLTRTAALGPLRSGALATLAFLIPAAALVEAALAYRDGLSVLRYLIQVGGGSVVALLWALCTGRLRLR</sequence>
<comment type="caution">
    <text evidence="2">The sequence shown here is derived from an EMBL/GenBank/DDBJ whole genome shotgun (WGS) entry which is preliminary data.</text>
</comment>
<keyword evidence="3" id="KW-1185">Reference proteome</keyword>
<reference evidence="2 3" key="1">
    <citation type="submission" date="2021-05" db="EMBL/GenBank/DDBJ databases">
        <title>Bacteria Genome sequencing.</title>
        <authorList>
            <person name="Takabe Y."/>
            <person name="Nakajima Y."/>
            <person name="Suzuki S."/>
            <person name="Shiozaki T."/>
        </authorList>
    </citation>
    <scope>NUCLEOTIDE SEQUENCE [LARGE SCALE GENOMIC DNA]</scope>
    <source>
        <strain evidence="2 3">AI_62</strain>
    </source>
</reference>
<evidence type="ECO:0000256" key="1">
    <source>
        <dbReference type="SAM" id="Phobius"/>
    </source>
</evidence>
<proteinExistence type="predicted"/>
<protein>
    <submittedName>
        <fullName evidence="2">Uncharacterized protein</fullName>
    </submittedName>
</protein>
<evidence type="ECO:0000313" key="2">
    <source>
        <dbReference type="EMBL" id="GIT94545.1"/>
    </source>
</evidence>
<keyword evidence="1" id="KW-1133">Transmembrane helix</keyword>
<keyword evidence="1" id="KW-0812">Transmembrane</keyword>
<feature type="transmembrane region" description="Helical" evidence="1">
    <location>
        <begin position="75"/>
        <end position="96"/>
    </location>
</feature>
<accession>A0ABQ4NJY2</accession>
<feature type="transmembrane region" description="Helical" evidence="1">
    <location>
        <begin position="102"/>
        <end position="122"/>
    </location>
</feature>
<organism evidence="2 3">
    <name type="scientific">Jannaschia pagri</name>
    <dbReference type="NCBI Taxonomy" id="2829797"/>
    <lineage>
        <taxon>Bacteria</taxon>
        <taxon>Pseudomonadati</taxon>
        <taxon>Pseudomonadota</taxon>
        <taxon>Alphaproteobacteria</taxon>
        <taxon>Rhodobacterales</taxon>
        <taxon>Roseobacteraceae</taxon>
        <taxon>Jannaschia</taxon>
    </lineage>
</organism>
<keyword evidence="1" id="KW-0472">Membrane</keyword>
<dbReference type="RefSeq" id="WP_220748075.1">
    <property type="nucleotide sequence ID" value="NZ_BPFH01000002.1"/>
</dbReference>